<dbReference type="Proteomes" id="UP000193240">
    <property type="component" value="Unassembled WGS sequence"/>
</dbReference>
<evidence type="ECO:0000313" key="3">
    <source>
        <dbReference type="Proteomes" id="UP000193240"/>
    </source>
</evidence>
<evidence type="ECO:0000313" key="2">
    <source>
        <dbReference type="EMBL" id="OSS54522.1"/>
    </source>
</evidence>
<protein>
    <recommendedName>
        <fullName evidence="4">Phosphatidylinositol-specific phospholipase C X domain-containing protein</fullName>
    </recommendedName>
</protein>
<dbReference type="PANTHER" id="PTHR13593:SF80">
    <property type="entry name" value="PLC-LIKE PHOSPHODIESTERASE"/>
    <property type="match status" value="1"/>
</dbReference>
<dbReference type="PANTHER" id="PTHR13593">
    <property type="match status" value="1"/>
</dbReference>
<dbReference type="AlphaFoldDB" id="A0A1Y2MEW9"/>
<sequence>MKHFVLPFVSLFLALAALPFAVAQRACNNAPELCDTSYDQMTHLGAHDSPFVRDATTDFSSFGNQFFNSTVQLDAGVRLLTAQIHVAQNKATGAREIHLCHTSCGLFDVGTFQAWLWEIHLWMAANPNEVVTLVLVNMDGIGAIELEGEYARADVAHFGYVPEDIGHAPPPSSEFKKTWPTLGQMIDKGERLVTFVQPLNPDKMNAPYLLNEFDFVWENNYDVRNASDFACKPDRPSNTTTVDQERDSGKLMLMNHMLYWEQAMGIQVPDIRNINDTNSWGSTGGLGDHMMACGQEVARQPTFVLVDFFNVGPAIKSVDNFNGVDQPVGRKNVTTAVIVGGAGTRYYVNAGEKMDSNAWVALVVAVLGIVLCT</sequence>
<dbReference type="OMA" id="LYWQQAF"/>
<keyword evidence="3" id="KW-1185">Reference proteome</keyword>
<evidence type="ECO:0008006" key="4">
    <source>
        <dbReference type="Google" id="ProtNLM"/>
    </source>
</evidence>
<evidence type="ECO:0000256" key="1">
    <source>
        <dbReference type="SAM" id="SignalP"/>
    </source>
</evidence>
<accession>A0A1Y2MEW9</accession>
<feature type="chain" id="PRO_5012688944" description="Phosphatidylinositol-specific phospholipase C X domain-containing protein" evidence="1">
    <location>
        <begin position="24"/>
        <end position="373"/>
    </location>
</feature>
<proteinExistence type="predicted"/>
<dbReference type="InterPro" id="IPR017946">
    <property type="entry name" value="PLC-like_Pdiesterase_TIM-brl"/>
</dbReference>
<dbReference type="EMBL" id="KZ107838">
    <property type="protein sequence ID" value="OSS54522.1"/>
    <property type="molecule type" value="Genomic_DNA"/>
</dbReference>
<dbReference type="STRING" id="105696.A0A1Y2MEW9"/>
<dbReference type="GO" id="GO:0006629">
    <property type="term" value="P:lipid metabolic process"/>
    <property type="evidence" value="ECO:0007669"/>
    <property type="project" value="InterPro"/>
</dbReference>
<organism evidence="2 3">
    <name type="scientific">Epicoccum nigrum</name>
    <name type="common">Soil fungus</name>
    <name type="synonym">Epicoccum purpurascens</name>
    <dbReference type="NCBI Taxonomy" id="105696"/>
    <lineage>
        <taxon>Eukaryota</taxon>
        <taxon>Fungi</taxon>
        <taxon>Dikarya</taxon>
        <taxon>Ascomycota</taxon>
        <taxon>Pezizomycotina</taxon>
        <taxon>Dothideomycetes</taxon>
        <taxon>Pleosporomycetidae</taxon>
        <taxon>Pleosporales</taxon>
        <taxon>Pleosporineae</taxon>
        <taxon>Didymellaceae</taxon>
        <taxon>Epicoccum</taxon>
    </lineage>
</organism>
<name>A0A1Y2MEW9_EPING</name>
<dbReference type="GO" id="GO:0008081">
    <property type="term" value="F:phosphoric diester hydrolase activity"/>
    <property type="evidence" value="ECO:0007669"/>
    <property type="project" value="InterPro"/>
</dbReference>
<reference evidence="2 3" key="1">
    <citation type="journal article" date="2017" name="Genome Announc.">
        <title>Genome sequence of the saprophytic ascomycete Epicoccum nigrum ICMP 19927 strain isolated from New Zealand.</title>
        <authorList>
            <person name="Fokin M."/>
            <person name="Fleetwood D."/>
            <person name="Weir B.S."/>
            <person name="Villas-Boas S.G."/>
        </authorList>
    </citation>
    <scope>NUCLEOTIDE SEQUENCE [LARGE SCALE GENOMIC DNA]</scope>
    <source>
        <strain evidence="2 3">ICMP 19927</strain>
    </source>
</reference>
<dbReference type="SUPFAM" id="SSF51695">
    <property type="entry name" value="PLC-like phosphodiesterases"/>
    <property type="match status" value="1"/>
</dbReference>
<dbReference type="Pfam" id="PF26146">
    <property type="entry name" value="PI-PLC_X"/>
    <property type="match status" value="1"/>
</dbReference>
<feature type="signal peptide" evidence="1">
    <location>
        <begin position="1"/>
        <end position="23"/>
    </location>
</feature>
<keyword evidence="1" id="KW-0732">Signal</keyword>
<dbReference type="Gene3D" id="3.20.20.190">
    <property type="entry name" value="Phosphatidylinositol (PI) phosphodiesterase"/>
    <property type="match status" value="1"/>
</dbReference>
<gene>
    <name evidence="2" type="ORF">B5807_01678</name>
</gene>
<dbReference type="InParanoid" id="A0A1Y2MEW9"/>
<dbReference type="InterPro" id="IPR051057">
    <property type="entry name" value="PI-PLC_domain"/>
</dbReference>